<evidence type="ECO:0000256" key="3">
    <source>
        <dbReference type="ARBA" id="ARBA00022771"/>
    </source>
</evidence>
<dbReference type="PANTHER" id="PTHR47165:SF4">
    <property type="entry name" value="OS03G0429900 PROTEIN"/>
    <property type="match status" value="1"/>
</dbReference>
<dbReference type="CDD" id="cd04480">
    <property type="entry name" value="RPA1_DBD_A_like"/>
    <property type="match status" value="1"/>
</dbReference>
<dbReference type="Pfam" id="PF08646">
    <property type="entry name" value="Rep_fac-A_C"/>
    <property type="match status" value="1"/>
</dbReference>
<dbReference type="InterPro" id="IPR013955">
    <property type="entry name" value="Rep_factor-A_C"/>
</dbReference>
<feature type="domain" description="Replication protein A 70 kDa DNA-binding subunit B/D first OB fold" evidence="7">
    <location>
        <begin position="18"/>
        <end position="105"/>
    </location>
</feature>
<dbReference type="PANTHER" id="PTHR47165">
    <property type="entry name" value="OS03G0429900 PROTEIN"/>
    <property type="match status" value="1"/>
</dbReference>
<protein>
    <submittedName>
        <fullName evidence="9">Uncharacterized protein</fullName>
    </submittedName>
</protein>
<dbReference type="Gramene" id="A09p01670.2_BraZ1">
    <property type="protein sequence ID" value="A09p01670.2_BraZ1.CDS"/>
    <property type="gene ID" value="A09g01670.2_BraZ1"/>
</dbReference>
<dbReference type="Proteomes" id="UP000694005">
    <property type="component" value="Chromosome A09"/>
</dbReference>
<proteinExistence type="inferred from homology"/>
<dbReference type="SUPFAM" id="SSF50249">
    <property type="entry name" value="Nucleic acid-binding proteins"/>
    <property type="match status" value="2"/>
</dbReference>
<keyword evidence="3" id="KW-0863">Zinc-finger</keyword>
<dbReference type="Gene3D" id="2.40.50.140">
    <property type="entry name" value="Nucleic acid-binding proteins"/>
    <property type="match status" value="3"/>
</dbReference>
<evidence type="ECO:0000256" key="1">
    <source>
        <dbReference type="ARBA" id="ARBA00005690"/>
    </source>
</evidence>
<organism evidence="10">
    <name type="scientific">Brassica campestris</name>
    <name type="common">Field mustard</name>
    <dbReference type="NCBI Taxonomy" id="3711"/>
    <lineage>
        <taxon>Eukaryota</taxon>
        <taxon>Viridiplantae</taxon>
        <taxon>Streptophyta</taxon>
        <taxon>Embryophyta</taxon>
        <taxon>Tracheophyta</taxon>
        <taxon>Spermatophyta</taxon>
        <taxon>Magnoliopsida</taxon>
        <taxon>eudicotyledons</taxon>
        <taxon>Gunneridae</taxon>
        <taxon>Pentapetalae</taxon>
        <taxon>rosids</taxon>
        <taxon>malvids</taxon>
        <taxon>Brassicales</taxon>
        <taxon>Brassicaceae</taxon>
        <taxon>Brassiceae</taxon>
        <taxon>Brassica</taxon>
    </lineage>
</organism>
<evidence type="ECO:0000259" key="8">
    <source>
        <dbReference type="Pfam" id="PF08646"/>
    </source>
</evidence>
<dbReference type="AlphaFoldDB" id="A0A3P5XTJ4"/>
<evidence type="ECO:0000256" key="5">
    <source>
        <dbReference type="ARBA" id="ARBA00023125"/>
    </source>
</evidence>
<dbReference type="InterPro" id="IPR047192">
    <property type="entry name" value="Euk_RPA1_DBD_C"/>
</dbReference>
<dbReference type="EMBL" id="LS974625">
    <property type="protein sequence ID" value="CAG7859700.1"/>
    <property type="molecule type" value="Genomic_DNA"/>
</dbReference>
<keyword evidence="5" id="KW-0238">DNA-binding</keyword>
<feature type="domain" description="Replication factor A C-terminal" evidence="8">
    <location>
        <begin position="283"/>
        <end position="408"/>
    </location>
</feature>
<accession>A0A3P5XTJ4</accession>
<feature type="region of interest" description="Disordered" evidence="6">
    <location>
        <begin position="483"/>
        <end position="505"/>
    </location>
</feature>
<keyword evidence="2" id="KW-0479">Metal-binding</keyword>
<feature type="compositionally biased region" description="Polar residues" evidence="6">
    <location>
        <begin position="494"/>
        <end position="505"/>
    </location>
</feature>
<dbReference type="Pfam" id="PF02721">
    <property type="entry name" value="DUF223"/>
    <property type="match status" value="1"/>
</dbReference>
<dbReference type="CDD" id="cd04476">
    <property type="entry name" value="RPA1_DBD_C"/>
    <property type="match status" value="1"/>
</dbReference>
<evidence type="ECO:0000256" key="6">
    <source>
        <dbReference type="SAM" id="MobiDB-lite"/>
    </source>
</evidence>
<sequence>MSSYVLLANLRAGRCSNTAEVRLMRFWEARNVRKDGELMSLDMLLLDEQSTLIHGSINSSRVDTFRRRLSEGSVYSLSGFDVARANPKYRLSDSPVSIRFNDGTFFEPKTDSDKDIPTELFRFRSHEQFLALANTNRELPDIVGGVSSVRSTITDGLRGPQRVMVTLRLEGDVNVCVSMFDDRAVTFQTKFDEHVSKPRVILFTSINPKVVGGKLFLNATSGTHFYFDRETSAGKEHYEKLVGDGANSSSSKSKVVSAQKIEPLTVAELNQYVLAADPQDIEFLCKAEVTSLQSDKGWCYIGCSKSAKKLQRDETSFTCLSCDRENATGVLRYRVEFSVADHTDEAVFVAFDTEIAKLTNIQASEAAHIFGAGVNARVDSDFPPFLNEVVGKTFTFQLKLGQFNFTSKHQSFTVSRIISEHERAPLPAFVNDVSIFKVIVYKIYSTILTPLQWFQGGDHGPADNGDGVAPKIDESTVVSNNASASNVPYHGSQAAKNRSLSMMGT</sequence>
<dbReference type="InterPro" id="IPR012340">
    <property type="entry name" value="NA-bd_OB-fold"/>
</dbReference>
<dbReference type="GO" id="GO:0003677">
    <property type="term" value="F:DNA binding"/>
    <property type="evidence" value="ECO:0007669"/>
    <property type="project" value="UniProtKB-KW"/>
</dbReference>
<evidence type="ECO:0000259" key="7">
    <source>
        <dbReference type="Pfam" id="PF02721"/>
    </source>
</evidence>
<comment type="similarity">
    <text evidence="1">Belongs to the replication factor A protein 1 family.</text>
</comment>
<keyword evidence="4" id="KW-0862">Zinc</keyword>
<evidence type="ECO:0000313" key="10">
    <source>
        <dbReference type="EMBL" id="VDC58222.1"/>
    </source>
</evidence>
<gene>
    <name evidence="10" type="ORF">BRAA09T35833Z</name>
    <name evidence="9" type="ORF">BRAPAZ1V2_A09P01670.2</name>
</gene>
<dbReference type="EMBL" id="LR031568">
    <property type="protein sequence ID" value="VDC58222.1"/>
    <property type="molecule type" value="Genomic_DNA"/>
</dbReference>
<evidence type="ECO:0000256" key="4">
    <source>
        <dbReference type="ARBA" id="ARBA00022833"/>
    </source>
</evidence>
<reference evidence="10" key="1">
    <citation type="submission" date="2018-11" db="EMBL/GenBank/DDBJ databases">
        <authorList>
            <consortium name="Genoscope - CEA"/>
            <person name="William W."/>
        </authorList>
    </citation>
    <scope>NUCLEOTIDE SEQUENCE</scope>
</reference>
<evidence type="ECO:0000256" key="2">
    <source>
        <dbReference type="ARBA" id="ARBA00022723"/>
    </source>
</evidence>
<name>A0A3P5XTJ4_BRACM</name>
<evidence type="ECO:0000313" key="9">
    <source>
        <dbReference type="EMBL" id="CAG7859700.1"/>
    </source>
</evidence>
<dbReference type="InterPro" id="IPR003871">
    <property type="entry name" value="RFA1B/D_OB_1st"/>
</dbReference>
<dbReference type="GO" id="GO:0008270">
    <property type="term" value="F:zinc ion binding"/>
    <property type="evidence" value="ECO:0007669"/>
    <property type="project" value="UniProtKB-KW"/>
</dbReference>